<organism evidence="1 2">
    <name type="scientific">Dyadobacter psychrophilus</name>
    <dbReference type="NCBI Taxonomy" id="651661"/>
    <lineage>
        <taxon>Bacteria</taxon>
        <taxon>Pseudomonadati</taxon>
        <taxon>Bacteroidota</taxon>
        <taxon>Cytophagia</taxon>
        <taxon>Cytophagales</taxon>
        <taxon>Spirosomataceae</taxon>
        <taxon>Dyadobacter</taxon>
    </lineage>
</organism>
<dbReference type="Pfam" id="PF05973">
    <property type="entry name" value="Gp49"/>
    <property type="match status" value="1"/>
</dbReference>
<dbReference type="AlphaFoldDB" id="A0A1T5BMD4"/>
<dbReference type="OrthoDB" id="573082at2"/>
<dbReference type="InterPro" id="IPR009241">
    <property type="entry name" value="HigB-like"/>
</dbReference>
<gene>
    <name evidence="1" type="ORF">SAMN05660293_00469</name>
</gene>
<dbReference type="Proteomes" id="UP000190897">
    <property type="component" value="Unassembled WGS sequence"/>
</dbReference>
<protein>
    <submittedName>
        <fullName evidence="1">Phage derived protein Gp49-like</fullName>
    </submittedName>
</protein>
<evidence type="ECO:0000313" key="1">
    <source>
        <dbReference type="EMBL" id="SKB48426.1"/>
    </source>
</evidence>
<dbReference type="RefSeq" id="WP_082213049.1">
    <property type="nucleotide sequence ID" value="NZ_FUZA01000001.1"/>
</dbReference>
<proteinExistence type="predicted"/>
<dbReference type="EMBL" id="FUZA01000001">
    <property type="protein sequence ID" value="SKB48426.1"/>
    <property type="molecule type" value="Genomic_DNA"/>
</dbReference>
<reference evidence="2" key="1">
    <citation type="submission" date="2017-02" db="EMBL/GenBank/DDBJ databases">
        <authorList>
            <person name="Varghese N."/>
            <person name="Submissions S."/>
        </authorList>
    </citation>
    <scope>NUCLEOTIDE SEQUENCE [LARGE SCALE GENOMIC DNA]</scope>
    <source>
        <strain evidence="2">DSM 22270</strain>
    </source>
</reference>
<sequence length="118" mass="14061">MTKIRKVVVYKHYFDQFVAEQSLAVRRKIFRIIQGIETYQRIPSSFIKHLSGTKGLYEARIMLGSNIWRVFCFFDSDSLVVLLNGFQKKTEKTPKNEIERALRLMNEYYETKRNNHGH</sequence>
<keyword evidence="2" id="KW-1185">Reference proteome</keyword>
<name>A0A1T5BMD4_9BACT</name>
<dbReference type="STRING" id="651661.SAMN05660293_00469"/>
<accession>A0A1T5BMD4</accession>
<evidence type="ECO:0000313" key="2">
    <source>
        <dbReference type="Proteomes" id="UP000190897"/>
    </source>
</evidence>